<evidence type="ECO:0000313" key="3">
    <source>
        <dbReference type="Proteomes" id="UP001152797"/>
    </source>
</evidence>
<gene>
    <name evidence="1" type="ORF">C1SCF055_LOCUS41399</name>
</gene>
<dbReference type="EMBL" id="CAMXCT020006597">
    <property type="protein sequence ID" value="CAL1170067.1"/>
    <property type="molecule type" value="Genomic_DNA"/>
</dbReference>
<organism evidence="1">
    <name type="scientific">Cladocopium goreaui</name>
    <dbReference type="NCBI Taxonomy" id="2562237"/>
    <lineage>
        <taxon>Eukaryota</taxon>
        <taxon>Sar</taxon>
        <taxon>Alveolata</taxon>
        <taxon>Dinophyceae</taxon>
        <taxon>Suessiales</taxon>
        <taxon>Symbiodiniaceae</taxon>
        <taxon>Cladocopium</taxon>
    </lineage>
</organism>
<reference evidence="2" key="2">
    <citation type="submission" date="2024-04" db="EMBL/GenBank/DDBJ databases">
        <authorList>
            <person name="Chen Y."/>
            <person name="Shah S."/>
            <person name="Dougan E. K."/>
            <person name="Thang M."/>
            <person name="Chan C."/>
        </authorList>
    </citation>
    <scope>NUCLEOTIDE SEQUENCE [LARGE SCALE GENOMIC DNA]</scope>
</reference>
<accession>A0A9P1GLY8</accession>
<name>A0A9P1GLY8_9DINO</name>
<keyword evidence="3" id="KW-1185">Reference proteome</keyword>
<evidence type="ECO:0000313" key="1">
    <source>
        <dbReference type="EMBL" id="CAI4016692.1"/>
    </source>
</evidence>
<evidence type="ECO:0000313" key="2">
    <source>
        <dbReference type="EMBL" id="CAL1170067.1"/>
    </source>
</evidence>
<sequence length="333" mass="36932">MAAGYRLTNVQAGLLLALGAPCVLVHILDYTGATSSSAYSRDLWCFEMFAGTAGVHKSFRRMGMASAKYDRDIDSDSMDFSTLLGFLVACQYVLRVKANGLLWGGLPCSLHVWISRGTSGKSRDNPRGICNGVFKHDCVRIANLVAARYAMVVLVCLVRQVMWVTEQPASSVAPFLPYLEVALYTARQMLGFPAGLLQKFWMGLFGSRSLKRSALFGSASGGPRLTSTQAYPTKFCNKVASYHKKFCVDPKSFPALPDAYQLKTGPHDFVDSSVWQDAQLDEFVLFLKKEARLGHFQPRPNVPLRCEPLSRDEVSIYFQLVNPTSNKKRGRDD</sequence>
<dbReference type="EMBL" id="CAMXCT010006597">
    <property type="protein sequence ID" value="CAI4016692.1"/>
    <property type="molecule type" value="Genomic_DNA"/>
</dbReference>
<proteinExistence type="predicted"/>
<dbReference type="OrthoDB" id="488316at2759"/>
<protein>
    <submittedName>
        <fullName evidence="1">Uncharacterized protein</fullName>
    </submittedName>
</protein>
<dbReference type="EMBL" id="CAMXCT030006597">
    <property type="protein sequence ID" value="CAL4804004.1"/>
    <property type="molecule type" value="Genomic_DNA"/>
</dbReference>
<reference evidence="1" key="1">
    <citation type="submission" date="2022-10" db="EMBL/GenBank/DDBJ databases">
        <authorList>
            <person name="Chen Y."/>
            <person name="Dougan E. K."/>
            <person name="Chan C."/>
            <person name="Rhodes N."/>
            <person name="Thang M."/>
        </authorList>
    </citation>
    <scope>NUCLEOTIDE SEQUENCE</scope>
</reference>
<comment type="caution">
    <text evidence="1">The sequence shown here is derived from an EMBL/GenBank/DDBJ whole genome shotgun (WGS) entry which is preliminary data.</text>
</comment>
<dbReference type="Proteomes" id="UP001152797">
    <property type="component" value="Unassembled WGS sequence"/>
</dbReference>
<dbReference type="AlphaFoldDB" id="A0A9P1GLY8"/>